<dbReference type="EnsemblMetazoa" id="GMOY004575-RA">
    <property type="protein sequence ID" value="GMOY004575-PA"/>
    <property type="gene ID" value="GMOY004575"/>
</dbReference>
<name>A0A1B0FL31_GLOMM</name>
<accession>A0A1B0FL31</accession>
<proteinExistence type="predicted"/>
<dbReference type="Proteomes" id="UP000092444">
    <property type="component" value="Unassembled WGS sequence"/>
</dbReference>
<evidence type="ECO:0000313" key="2">
    <source>
        <dbReference type="Proteomes" id="UP000092444"/>
    </source>
</evidence>
<keyword evidence="2" id="KW-1185">Reference proteome</keyword>
<reference evidence="1" key="1">
    <citation type="submission" date="2020-05" db="UniProtKB">
        <authorList>
            <consortium name="EnsemblMetazoa"/>
        </authorList>
    </citation>
    <scope>IDENTIFICATION</scope>
    <source>
        <strain evidence="1">Yale</strain>
    </source>
</reference>
<evidence type="ECO:0000313" key="1">
    <source>
        <dbReference type="EnsemblMetazoa" id="GMOY004575-PA"/>
    </source>
</evidence>
<protein>
    <submittedName>
        <fullName evidence="1">Uncharacterized protein</fullName>
    </submittedName>
</protein>
<dbReference type="VEuPathDB" id="VectorBase:GMOY004575"/>
<sequence>MIIGSGSTTYFFNADLNHGSVGRYYANSKALIHKFHKPPLLTHHNIQYPIHVKSLCVHSQMQWVPV</sequence>
<dbReference type="AlphaFoldDB" id="A0A1B0FL31"/>
<dbReference type="EMBL" id="CCAG010015535">
    <property type="status" value="NOT_ANNOTATED_CDS"/>
    <property type="molecule type" value="Genomic_DNA"/>
</dbReference>
<organism evidence="1 2">
    <name type="scientific">Glossina morsitans morsitans</name>
    <name type="common">Savannah tsetse fly</name>
    <dbReference type="NCBI Taxonomy" id="37546"/>
    <lineage>
        <taxon>Eukaryota</taxon>
        <taxon>Metazoa</taxon>
        <taxon>Ecdysozoa</taxon>
        <taxon>Arthropoda</taxon>
        <taxon>Hexapoda</taxon>
        <taxon>Insecta</taxon>
        <taxon>Pterygota</taxon>
        <taxon>Neoptera</taxon>
        <taxon>Endopterygota</taxon>
        <taxon>Diptera</taxon>
        <taxon>Brachycera</taxon>
        <taxon>Muscomorpha</taxon>
        <taxon>Hippoboscoidea</taxon>
        <taxon>Glossinidae</taxon>
        <taxon>Glossina</taxon>
    </lineage>
</organism>